<evidence type="ECO:0000313" key="1">
    <source>
        <dbReference type="EMBL" id="JAN90967.1"/>
    </source>
</evidence>
<protein>
    <submittedName>
        <fullName evidence="2">Uncharacterized protein</fullName>
    </submittedName>
</protein>
<gene>
    <name evidence="2" type="ORF">APZ42_030280</name>
</gene>
<keyword evidence="3" id="KW-1185">Reference proteome</keyword>
<sequence length="308" mass="35182">MFNMGILKKSSDELVVEDLSREMYSIGNNFCKENLPLGAKVQLQAFLHTASFKKTQISYQEKWLSQISVNSAVDAFGFGLAKLNQKVDKLSNKELIFVLHAILETSVDYPGKSQHTEQVLDNIFLLDDASSILTKILMMPDSGRIDLKTATLERIFAYHSKVLDIYCERLNTKLEKGLVESWMVKACSESPQLYETICRKLKQKYPANLPKFVENICEHVHVLPYPSHEQSCVILCMITPKVVFSPLKELHYSKLIDELLRLWCTRPESIFKMITHFPCIIQCLSESCNNNVNAKRLCIHLMSSALIT</sequence>
<proteinExistence type="predicted"/>
<reference evidence="2 3" key="2">
    <citation type="submission" date="2016-03" db="EMBL/GenBank/DDBJ databases">
        <title>EvidentialGene: Evidence-directed Construction of Genes on Genomes.</title>
        <authorList>
            <person name="Gilbert D.G."/>
            <person name="Choi J.-H."/>
            <person name="Mockaitis K."/>
            <person name="Colbourne J."/>
            <person name="Pfrender M."/>
        </authorList>
    </citation>
    <scope>NUCLEOTIDE SEQUENCE [LARGE SCALE GENOMIC DNA]</scope>
    <source>
        <strain evidence="2 3">Xinb3</strain>
        <tissue evidence="2">Complete organism</tissue>
    </source>
</reference>
<dbReference type="EMBL" id="LRGB01002793">
    <property type="protein sequence ID" value="KZS06319.1"/>
    <property type="molecule type" value="Genomic_DNA"/>
</dbReference>
<dbReference type="AlphaFoldDB" id="A0A0P6BU86"/>
<accession>A0A0P6BU86</accession>
<organism evidence="2 3">
    <name type="scientific">Daphnia magna</name>
    <dbReference type="NCBI Taxonomy" id="35525"/>
    <lineage>
        <taxon>Eukaryota</taxon>
        <taxon>Metazoa</taxon>
        <taxon>Ecdysozoa</taxon>
        <taxon>Arthropoda</taxon>
        <taxon>Crustacea</taxon>
        <taxon>Branchiopoda</taxon>
        <taxon>Diplostraca</taxon>
        <taxon>Cladocera</taxon>
        <taxon>Anomopoda</taxon>
        <taxon>Daphniidae</taxon>
        <taxon>Daphnia</taxon>
    </lineage>
</organism>
<name>A0A0P6BU86_9CRUS</name>
<reference evidence="1" key="1">
    <citation type="submission" date="2015-10" db="EMBL/GenBank/DDBJ databases">
        <title>EvidentialGene: Evidence-directed Construction of Complete mRNA Transcriptomes without Genomes.</title>
        <authorList>
            <person name="Gilbert D.G."/>
        </authorList>
    </citation>
    <scope>NUCLEOTIDE SEQUENCE</scope>
</reference>
<evidence type="ECO:0000313" key="2">
    <source>
        <dbReference type="EMBL" id="KZS06319.1"/>
    </source>
</evidence>
<dbReference type="OrthoDB" id="6335476at2759"/>
<dbReference type="EMBL" id="GDIQ01003770">
    <property type="protein sequence ID" value="JAN90967.1"/>
    <property type="molecule type" value="Transcribed_RNA"/>
</dbReference>
<dbReference type="Proteomes" id="UP000076858">
    <property type="component" value="Unassembled WGS sequence"/>
</dbReference>
<evidence type="ECO:0000313" key="3">
    <source>
        <dbReference type="Proteomes" id="UP000076858"/>
    </source>
</evidence>